<accession>A0A818II99</accession>
<evidence type="ECO:0000313" key="10">
    <source>
        <dbReference type="EMBL" id="CAF3551378.1"/>
    </source>
</evidence>
<reference evidence="9" key="1">
    <citation type="submission" date="2021-02" db="EMBL/GenBank/DDBJ databases">
        <authorList>
            <person name="Nowell W R."/>
        </authorList>
    </citation>
    <scope>NUCLEOTIDE SEQUENCE</scope>
</reference>
<keyword evidence="2" id="KW-0963">Cytoplasm</keyword>
<feature type="compositionally biased region" description="Low complexity" evidence="5">
    <location>
        <begin position="113"/>
        <end position="123"/>
    </location>
</feature>
<sequence>MSTYVQSARNIGQSPISFSIDALEEIVRNCQRNEERLHELERHTRHERKKAERLLRETYRTMQDGDSQNTSNILENKTNNDHSYIDHQQSKQFFVSLDNENEENENHYCQQSNTNNNNNNNNNKGTVRQNKHLLERVEKLLAGDGTTTSSDIMSSQERQKNIIEKPTSPTEDDLEEKSLNIDHIQKLPDSRQLQSACSIEYDLSTVDHLLPERTPINNHRIKSNVHFNQEDQTKKINDYNNEKKILSDKRDQQFYERYNNYITTNRSVSSRPEKQQTKPDDGTYQYESRPMSRINNKDEELTDLARRCEDLLTRLHSQRNRAVMLENSTHHYDYHRRQTSPRSSTYKSKQHDHHHHHHQPVSPSPPPEAAPSMSLQQALELLRPEFISRSRQRVRRIRLLREERERNAEIDRERRQMLLFSCTNCCSNPPKRAISAPSTRRNISYIAPYDRLDSSQIPSTYYQMKKATKKKYDQLPEVTDRRRQHQMDEIRRRNLLRAKVFRARLRQHVVRHGRTNIDESLTMVDA</sequence>
<evidence type="ECO:0000256" key="3">
    <source>
        <dbReference type="ARBA" id="ARBA00023212"/>
    </source>
</evidence>
<dbReference type="GO" id="GO:0046599">
    <property type="term" value="P:regulation of centriole replication"/>
    <property type="evidence" value="ECO:0007669"/>
    <property type="project" value="TreeGrafter"/>
</dbReference>
<feature type="compositionally biased region" description="Polar residues" evidence="5">
    <location>
        <begin position="145"/>
        <end position="156"/>
    </location>
</feature>
<evidence type="ECO:0000313" key="11">
    <source>
        <dbReference type="Proteomes" id="UP000663823"/>
    </source>
</evidence>
<dbReference type="EMBL" id="CAJOBE010000046">
    <property type="protein sequence ID" value="CAF3551378.1"/>
    <property type="molecule type" value="Genomic_DNA"/>
</dbReference>
<name>A0A818II99_9BILA</name>
<evidence type="ECO:0000256" key="1">
    <source>
        <dbReference type="ARBA" id="ARBA00004300"/>
    </source>
</evidence>
<dbReference type="Proteomes" id="UP000663882">
    <property type="component" value="Unassembled WGS sequence"/>
</dbReference>
<feature type="coiled-coil region" evidence="4">
    <location>
        <begin position="20"/>
        <end position="57"/>
    </location>
</feature>
<gene>
    <name evidence="10" type="ORF">FNK824_LOCUS974</name>
    <name evidence="9" type="ORF">OTI717_LOCUS3030</name>
    <name evidence="7" type="ORF">RFH988_LOCUS9107</name>
    <name evidence="8" type="ORF">SEV965_LOCUS12257</name>
</gene>
<dbReference type="EMBL" id="CAJNOO010000318">
    <property type="protein sequence ID" value="CAF0903421.1"/>
    <property type="molecule type" value="Genomic_DNA"/>
</dbReference>
<organism evidence="9 11">
    <name type="scientific">Rotaria sordida</name>
    <dbReference type="NCBI Taxonomy" id="392033"/>
    <lineage>
        <taxon>Eukaryota</taxon>
        <taxon>Metazoa</taxon>
        <taxon>Spiralia</taxon>
        <taxon>Gnathifera</taxon>
        <taxon>Rotifera</taxon>
        <taxon>Eurotatoria</taxon>
        <taxon>Bdelloidea</taxon>
        <taxon>Philodinida</taxon>
        <taxon>Philodinidae</taxon>
        <taxon>Rotaria</taxon>
    </lineage>
</organism>
<keyword evidence="3" id="KW-0206">Cytoskeleton</keyword>
<evidence type="ECO:0000256" key="2">
    <source>
        <dbReference type="ARBA" id="ARBA00022490"/>
    </source>
</evidence>
<dbReference type="GO" id="GO:0005814">
    <property type="term" value="C:centriole"/>
    <property type="evidence" value="ECO:0007669"/>
    <property type="project" value="TreeGrafter"/>
</dbReference>
<feature type="compositionally biased region" description="Basic and acidic residues" evidence="5">
    <location>
        <begin position="271"/>
        <end position="281"/>
    </location>
</feature>
<comment type="subcellular location">
    <subcellularLocation>
        <location evidence="1">Cytoplasm</location>
        <location evidence="1">Cytoskeleton</location>
        <location evidence="1">Microtubule organizing center</location>
        <location evidence="1">Centrosome</location>
    </subcellularLocation>
</comment>
<dbReference type="InterPro" id="IPR029299">
    <property type="entry name" value="ALMS_motif"/>
</dbReference>
<dbReference type="GO" id="GO:0008017">
    <property type="term" value="F:microtubule binding"/>
    <property type="evidence" value="ECO:0007669"/>
    <property type="project" value="TreeGrafter"/>
</dbReference>
<dbReference type="EMBL" id="CAJNOU010000552">
    <property type="protein sequence ID" value="CAF1029970.1"/>
    <property type="molecule type" value="Genomic_DNA"/>
</dbReference>
<dbReference type="GO" id="GO:0005829">
    <property type="term" value="C:cytosol"/>
    <property type="evidence" value="ECO:0007669"/>
    <property type="project" value="TreeGrafter"/>
</dbReference>
<dbReference type="Pfam" id="PF15309">
    <property type="entry name" value="ALMS_motif"/>
    <property type="match status" value="1"/>
</dbReference>
<evidence type="ECO:0000256" key="5">
    <source>
        <dbReference type="SAM" id="MobiDB-lite"/>
    </source>
</evidence>
<evidence type="ECO:0000259" key="6">
    <source>
        <dbReference type="Pfam" id="PF15309"/>
    </source>
</evidence>
<dbReference type="EMBL" id="CAJOAX010000158">
    <property type="protein sequence ID" value="CAF3525395.1"/>
    <property type="molecule type" value="Genomic_DNA"/>
</dbReference>
<comment type="caution">
    <text evidence="9">The sequence shown here is derived from an EMBL/GenBank/DDBJ whole genome shotgun (WGS) entry which is preliminary data.</text>
</comment>
<dbReference type="GO" id="GO:0005813">
    <property type="term" value="C:centrosome"/>
    <property type="evidence" value="ECO:0007669"/>
    <property type="project" value="UniProtKB-SubCell"/>
</dbReference>
<dbReference type="Proteomes" id="UP000663823">
    <property type="component" value="Unassembled WGS sequence"/>
</dbReference>
<feature type="compositionally biased region" description="Basic residues" evidence="5">
    <location>
        <begin position="348"/>
        <end position="359"/>
    </location>
</feature>
<dbReference type="AlphaFoldDB" id="A0A818II99"/>
<evidence type="ECO:0000313" key="7">
    <source>
        <dbReference type="EMBL" id="CAF0903421.1"/>
    </source>
</evidence>
<dbReference type="PANTHER" id="PTHR21553:SF36">
    <property type="entry name" value="ALMS1 CENTROSOME AND BASAL BODY-ASSOCIATED PROTEIN-RELATED"/>
    <property type="match status" value="1"/>
</dbReference>
<keyword evidence="4" id="KW-0175">Coiled coil</keyword>
<protein>
    <recommendedName>
        <fullName evidence="6">ALMS motif domain-containing protein</fullName>
    </recommendedName>
</protein>
<dbReference type="Proteomes" id="UP000663874">
    <property type="component" value="Unassembled WGS sequence"/>
</dbReference>
<proteinExistence type="predicted"/>
<dbReference type="PANTHER" id="PTHR21553">
    <property type="entry name" value="ALMS1-RELATED"/>
    <property type="match status" value="1"/>
</dbReference>
<dbReference type="Proteomes" id="UP000663889">
    <property type="component" value="Unassembled WGS sequence"/>
</dbReference>
<feature type="region of interest" description="Disordered" evidence="5">
    <location>
        <begin position="326"/>
        <end position="373"/>
    </location>
</feature>
<feature type="region of interest" description="Disordered" evidence="5">
    <location>
        <begin position="145"/>
        <end position="173"/>
    </location>
</feature>
<dbReference type="OrthoDB" id="10038958at2759"/>
<evidence type="ECO:0000256" key="4">
    <source>
        <dbReference type="SAM" id="Coils"/>
    </source>
</evidence>
<feature type="domain" description="ALMS motif" evidence="6">
    <location>
        <begin position="372"/>
        <end position="510"/>
    </location>
</feature>
<feature type="region of interest" description="Disordered" evidence="5">
    <location>
        <begin position="101"/>
        <end position="126"/>
    </location>
</feature>
<evidence type="ECO:0000313" key="9">
    <source>
        <dbReference type="EMBL" id="CAF3525395.1"/>
    </source>
</evidence>
<feature type="region of interest" description="Disordered" evidence="5">
    <location>
        <begin position="263"/>
        <end position="300"/>
    </location>
</feature>
<evidence type="ECO:0000313" key="8">
    <source>
        <dbReference type="EMBL" id="CAF1029970.1"/>
    </source>
</evidence>